<dbReference type="Gramene" id="KFK22462">
    <property type="protein sequence ID" value="KFK22462"/>
    <property type="gene ID" value="AALP_AAs56085U000100"/>
</dbReference>
<accession>A0A087FXW0</accession>
<evidence type="ECO:0000313" key="2">
    <source>
        <dbReference type="Proteomes" id="UP000029120"/>
    </source>
</evidence>
<name>A0A087FXW0_ARAAL</name>
<keyword evidence="2" id="KW-1185">Reference proteome</keyword>
<sequence length="68" mass="8080">AFFSLKRRSPYMPKGGMKLPSVCSRTILEKYPKPDWFHLPHYAHALFKSYEERWKAAMRLGERIPIRG</sequence>
<protein>
    <submittedName>
        <fullName evidence="1">Uncharacterized protein</fullName>
    </submittedName>
</protein>
<dbReference type="EMBL" id="KL988880">
    <property type="protein sequence ID" value="KFK22462.1"/>
    <property type="molecule type" value="Genomic_DNA"/>
</dbReference>
<proteinExistence type="predicted"/>
<evidence type="ECO:0000313" key="1">
    <source>
        <dbReference type="EMBL" id="KFK22462.1"/>
    </source>
</evidence>
<gene>
    <name evidence="1" type="ORF">AALP_AAs56085U000100</name>
</gene>
<reference evidence="2" key="1">
    <citation type="journal article" date="2015" name="Nat. Plants">
        <title>Genome expansion of Arabis alpina linked with retrotransposition and reduced symmetric DNA methylation.</title>
        <authorList>
            <person name="Willing E.M."/>
            <person name="Rawat V."/>
            <person name="Mandakova T."/>
            <person name="Maumus F."/>
            <person name="James G.V."/>
            <person name="Nordstroem K.J."/>
            <person name="Becker C."/>
            <person name="Warthmann N."/>
            <person name="Chica C."/>
            <person name="Szarzynska B."/>
            <person name="Zytnicki M."/>
            <person name="Albani M.C."/>
            <person name="Kiefer C."/>
            <person name="Bergonzi S."/>
            <person name="Castaings L."/>
            <person name="Mateos J.L."/>
            <person name="Berns M.C."/>
            <person name="Bujdoso N."/>
            <person name="Piofczyk T."/>
            <person name="de Lorenzo L."/>
            <person name="Barrero-Sicilia C."/>
            <person name="Mateos I."/>
            <person name="Piednoel M."/>
            <person name="Hagmann J."/>
            <person name="Chen-Min-Tao R."/>
            <person name="Iglesias-Fernandez R."/>
            <person name="Schuster S.C."/>
            <person name="Alonso-Blanco C."/>
            <person name="Roudier F."/>
            <person name="Carbonero P."/>
            <person name="Paz-Ares J."/>
            <person name="Davis S.J."/>
            <person name="Pecinka A."/>
            <person name="Quesneville H."/>
            <person name="Colot V."/>
            <person name="Lysak M.A."/>
            <person name="Weigel D."/>
            <person name="Coupland G."/>
            <person name="Schneeberger K."/>
        </authorList>
    </citation>
    <scope>NUCLEOTIDE SEQUENCE [LARGE SCALE GENOMIC DNA]</scope>
    <source>
        <strain evidence="2">cv. Pajares</strain>
    </source>
</reference>
<organism evidence="1 2">
    <name type="scientific">Arabis alpina</name>
    <name type="common">Alpine rock-cress</name>
    <dbReference type="NCBI Taxonomy" id="50452"/>
    <lineage>
        <taxon>Eukaryota</taxon>
        <taxon>Viridiplantae</taxon>
        <taxon>Streptophyta</taxon>
        <taxon>Embryophyta</taxon>
        <taxon>Tracheophyta</taxon>
        <taxon>Spermatophyta</taxon>
        <taxon>Magnoliopsida</taxon>
        <taxon>eudicotyledons</taxon>
        <taxon>Gunneridae</taxon>
        <taxon>Pentapetalae</taxon>
        <taxon>rosids</taxon>
        <taxon>malvids</taxon>
        <taxon>Brassicales</taxon>
        <taxon>Brassicaceae</taxon>
        <taxon>Arabideae</taxon>
        <taxon>Arabis</taxon>
    </lineage>
</organism>
<dbReference type="AlphaFoldDB" id="A0A087FXW0"/>
<feature type="non-terminal residue" evidence="1">
    <location>
        <position position="1"/>
    </location>
</feature>
<dbReference type="Proteomes" id="UP000029120">
    <property type="component" value="Unassembled WGS sequence"/>
</dbReference>